<dbReference type="Proteomes" id="UP000677537">
    <property type="component" value="Unassembled WGS sequence"/>
</dbReference>
<dbReference type="RefSeq" id="WP_209375004.1">
    <property type="nucleotide sequence ID" value="NZ_JAGIZA010000009.1"/>
</dbReference>
<accession>A0A940N0H3</accession>
<evidence type="ECO:0000313" key="2">
    <source>
        <dbReference type="Proteomes" id="UP000677537"/>
    </source>
</evidence>
<protein>
    <submittedName>
        <fullName evidence="1">Uncharacterized protein</fullName>
    </submittedName>
</protein>
<keyword evidence="2" id="KW-1185">Reference proteome</keyword>
<gene>
    <name evidence="1" type="ORF">J5Y10_15840</name>
</gene>
<evidence type="ECO:0000313" key="1">
    <source>
        <dbReference type="EMBL" id="MBP0494259.1"/>
    </source>
</evidence>
<dbReference type="AlphaFoldDB" id="A0A940N0H3"/>
<organism evidence="1 2">
    <name type="scientific">Roseomonas indoligenes</name>
    <dbReference type="NCBI Taxonomy" id="2820811"/>
    <lineage>
        <taxon>Bacteria</taxon>
        <taxon>Pseudomonadati</taxon>
        <taxon>Pseudomonadota</taxon>
        <taxon>Alphaproteobacteria</taxon>
        <taxon>Acetobacterales</taxon>
        <taxon>Roseomonadaceae</taxon>
        <taxon>Roseomonas</taxon>
    </lineage>
</organism>
<dbReference type="EMBL" id="JAGIZA010000009">
    <property type="protein sequence ID" value="MBP0494259.1"/>
    <property type="molecule type" value="Genomic_DNA"/>
</dbReference>
<comment type="caution">
    <text evidence="1">The sequence shown here is derived from an EMBL/GenBank/DDBJ whole genome shotgun (WGS) entry which is preliminary data.</text>
</comment>
<proteinExistence type="predicted"/>
<name>A0A940N0H3_9PROT</name>
<reference evidence="1" key="1">
    <citation type="submission" date="2021-03" db="EMBL/GenBank/DDBJ databases">
        <authorList>
            <person name="So Y."/>
        </authorList>
    </citation>
    <scope>NUCLEOTIDE SEQUENCE</scope>
    <source>
        <strain evidence="1">SG15</strain>
    </source>
</reference>
<sequence>MAHLLTLLAAGPVAATGLPGPVSDIRITVNGARGNDVSGEETAAQCARFRLRQREVRAYFATARLVDERAYHHDLEMSRCHAEGLVTLADGRRGRWRIDRERRGIVALEGGDVILLHCPRCTARAFEPVHDPERDG</sequence>